<dbReference type="GeneID" id="54572261"/>
<keyword evidence="5" id="KW-1185">Reference proteome</keyword>
<dbReference type="RefSeq" id="XP_033660415.1">
    <property type="nucleotide sequence ID" value="XM_033818989.1"/>
</dbReference>
<feature type="region of interest" description="Disordered" evidence="2">
    <location>
        <begin position="387"/>
        <end position="488"/>
    </location>
</feature>
<dbReference type="OrthoDB" id="10252032at2759"/>
<dbReference type="AlphaFoldDB" id="A0A6A6C1D7"/>
<dbReference type="Proteomes" id="UP000799537">
    <property type="component" value="Unassembled WGS sequence"/>
</dbReference>
<dbReference type="Pfam" id="PF12936">
    <property type="entry name" value="Kri1_C"/>
    <property type="match status" value="1"/>
</dbReference>
<protein>
    <recommendedName>
        <fullName evidence="3">Kri1-like C-terminal domain-containing protein</fullName>
    </recommendedName>
</protein>
<feature type="region of interest" description="Disordered" evidence="2">
    <location>
        <begin position="554"/>
        <end position="632"/>
    </location>
</feature>
<evidence type="ECO:0000256" key="2">
    <source>
        <dbReference type="SAM" id="MobiDB-lite"/>
    </source>
</evidence>
<dbReference type="InterPro" id="IPR024626">
    <property type="entry name" value="Kri1-like_C"/>
</dbReference>
<gene>
    <name evidence="4" type="ORF">M409DRAFT_70970</name>
</gene>
<feature type="compositionally biased region" description="Basic residues" evidence="2">
    <location>
        <begin position="610"/>
        <end position="621"/>
    </location>
</feature>
<feature type="compositionally biased region" description="Acidic residues" evidence="2">
    <location>
        <begin position="185"/>
        <end position="194"/>
    </location>
</feature>
<sequence length="632" mass="72713">MAKSDRPQKRAKLLDDSSDDDDDEAGVKLDINEEYAKRFEHNKKREEKQQLEEKYKNVSTTKRKRDGEDEESDEDSEDDESEDDDAQLATEDLDDEIMATLQAIRTKDPKVYDQSVKFFKEFNPEQNGGAEVKKEKPMYLQDYHRENLLAGRTGAEEEDEKPQTYAEEQEQLKRELVGSMHAAGVEEEDEDGDELMVAKRKPKHEDLPAPKASKPRKKITDDDIKTADKDPETYLSNFMAARAWLPGEGSRWEAFESDDSDDDKRADEFEEAYNMRFEDPNTANEKLQSFARDVGKYGVRRDEKTGRAKGREREKQRKEAEKQERDEEKSRLRKLKIEDAEEKVKRIKEAAGIRGQEALNLDEWRDVIEGDFDDEKWEAEMKRRFGEQYYADEDEEMGSGDEDAESKKNKNKPKKPKWDDDIDIGDLVPDFEKDEAAKIALTDDEDAEEGGISIVDEEDETSPKKKKKNKKDREKEKADAKRTARKERMQIEEMVDATLPLQQATASSNGAPVGFRYRETSPTAFGLSARDILFADDSALNQYAGLKKMAAFRDEEKKRKDKKRYSKKQRLKQWRKETFGKPDEPAGGFEKILGYEEQQPATDSNVKDGSRKKKRSKGKKSKGGDAGEAVDA</sequence>
<feature type="compositionally biased region" description="Acidic residues" evidence="2">
    <location>
        <begin position="68"/>
        <end position="95"/>
    </location>
</feature>
<dbReference type="Pfam" id="PF05178">
    <property type="entry name" value="Kri1"/>
    <property type="match status" value="1"/>
</dbReference>
<comment type="similarity">
    <text evidence="1">Belongs to the KRI1 family.</text>
</comment>
<feature type="compositionally biased region" description="Basic and acidic residues" evidence="2">
    <location>
        <begin position="471"/>
        <end position="488"/>
    </location>
</feature>
<dbReference type="GO" id="GO:0005730">
    <property type="term" value="C:nucleolus"/>
    <property type="evidence" value="ECO:0007669"/>
    <property type="project" value="TreeGrafter"/>
</dbReference>
<feature type="compositionally biased region" description="Basic and acidic residues" evidence="2">
    <location>
        <begin position="293"/>
        <end position="333"/>
    </location>
</feature>
<organism evidence="4 5">
    <name type="scientific">Zasmidium cellare ATCC 36951</name>
    <dbReference type="NCBI Taxonomy" id="1080233"/>
    <lineage>
        <taxon>Eukaryota</taxon>
        <taxon>Fungi</taxon>
        <taxon>Dikarya</taxon>
        <taxon>Ascomycota</taxon>
        <taxon>Pezizomycotina</taxon>
        <taxon>Dothideomycetes</taxon>
        <taxon>Dothideomycetidae</taxon>
        <taxon>Mycosphaerellales</taxon>
        <taxon>Mycosphaerellaceae</taxon>
        <taxon>Zasmidium</taxon>
    </lineage>
</organism>
<feature type="region of interest" description="Disordered" evidence="2">
    <location>
        <begin position="274"/>
        <end position="333"/>
    </location>
</feature>
<evidence type="ECO:0000259" key="3">
    <source>
        <dbReference type="Pfam" id="PF12936"/>
    </source>
</evidence>
<feature type="compositionally biased region" description="Basic and acidic residues" evidence="2">
    <location>
        <begin position="1"/>
        <end position="15"/>
    </location>
</feature>
<evidence type="ECO:0000256" key="1">
    <source>
        <dbReference type="ARBA" id="ARBA00007473"/>
    </source>
</evidence>
<dbReference type="PANTHER" id="PTHR14490:SF5">
    <property type="entry name" value="PROTEIN KRI1 HOMOLOG"/>
    <property type="match status" value="1"/>
</dbReference>
<feature type="domain" description="Kri1-like C-terminal" evidence="3">
    <location>
        <begin position="490"/>
        <end position="578"/>
    </location>
</feature>
<feature type="compositionally biased region" description="Basic residues" evidence="2">
    <location>
        <begin position="559"/>
        <end position="573"/>
    </location>
</feature>
<feature type="region of interest" description="Disordered" evidence="2">
    <location>
        <begin position="1"/>
        <end position="28"/>
    </location>
</feature>
<dbReference type="InterPro" id="IPR018034">
    <property type="entry name" value="Kri1"/>
</dbReference>
<evidence type="ECO:0000313" key="5">
    <source>
        <dbReference type="Proteomes" id="UP000799537"/>
    </source>
</evidence>
<feature type="region of interest" description="Disordered" evidence="2">
    <location>
        <begin position="148"/>
        <end position="229"/>
    </location>
</feature>
<dbReference type="GO" id="GO:0030686">
    <property type="term" value="C:90S preribosome"/>
    <property type="evidence" value="ECO:0007669"/>
    <property type="project" value="TreeGrafter"/>
</dbReference>
<dbReference type="EMBL" id="ML993636">
    <property type="protein sequence ID" value="KAF2159526.1"/>
    <property type="molecule type" value="Genomic_DNA"/>
</dbReference>
<feature type="compositionally biased region" description="Basic and acidic residues" evidence="2">
    <location>
        <begin position="40"/>
        <end position="56"/>
    </location>
</feature>
<accession>A0A6A6C1D7</accession>
<feature type="compositionally biased region" description="Basic and acidic residues" evidence="2">
    <location>
        <begin position="218"/>
        <end position="229"/>
    </location>
</feature>
<reference evidence="4" key="1">
    <citation type="journal article" date="2020" name="Stud. Mycol.">
        <title>101 Dothideomycetes genomes: a test case for predicting lifestyles and emergence of pathogens.</title>
        <authorList>
            <person name="Haridas S."/>
            <person name="Albert R."/>
            <person name="Binder M."/>
            <person name="Bloem J."/>
            <person name="Labutti K."/>
            <person name="Salamov A."/>
            <person name="Andreopoulos B."/>
            <person name="Baker S."/>
            <person name="Barry K."/>
            <person name="Bills G."/>
            <person name="Bluhm B."/>
            <person name="Cannon C."/>
            <person name="Castanera R."/>
            <person name="Culley D."/>
            <person name="Daum C."/>
            <person name="Ezra D."/>
            <person name="Gonzalez J."/>
            <person name="Henrissat B."/>
            <person name="Kuo A."/>
            <person name="Liang C."/>
            <person name="Lipzen A."/>
            <person name="Lutzoni F."/>
            <person name="Magnuson J."/>
            <person name="Mondo S."/>
            <person name="Nolan M."/>
            <person name="Ohm R."/>
            <person name="Pangilinan J."/>
            <person name="Park H.-J."/>
            <person name="Ramirez L."/>
            <person name="Alfaro M."/>
            <person name="Sun H."/>
            <person name="Tritt A."/>
            <person name="Yoshinaga Y."/>
            <person name="Zwiers L.-H."/>
            <person name="Turgeon B."/>
            <person name="Goodwin S."/>
            <person name="Spatafora J."/>
            <person name="Crous P."/>
            <person name="Grigoriev I."/>
        </authorList>
    </citation>
    <scope>NUCLEOTIDE SEQUENCE</scope>
    <source>
        <strain evidence="4">ATCC 36951</strain>
    </source>
</reference>
<evidence type="ECO:0000313" key="4">
    <source>
        <dbReference type="EMBL" id="KAF2159526.1"/>
    </source>
</evidence>
<feature type="compositionally biased region" description="Acidic residues" evidence="2">
    <location>
        <begin position="442"/>
        <end position="460"/>
    </location>
</feature>
<proteinExistence type="inferred from homology"/>
<name>A0A6A6C1D7_ZASCE</name>
<feature type="compositionally biased region" description="Acidic residues" evidence="2">
    <location>
        <begin position="390"/>
        <end position="404"/>
    </location>
</feature>
<feature type="compositionally biased region" description="Basic and acidic residues" evidence="2">
    <location>
        <begin position="574"/>
        <end position="584"/>
    </location>
</feature>
<dbReference type="GO" id="GO:0000447">
    <property type="term" value="P:endonucleolytic cleavage in ITS1 to separate SSU-rRNA from 5.8S rRNA and LSU-rRNA from tricistronic rRNA transcript (SSU-rRNA, 5.8S rRNA, LSU-rRNA)"/>
    <property type="evidence" value="ECO:0007669"/>
    <property type="project" value="TreeGrafter"/>
</dbReference>
<feature type="region of interest" description="Disordered" evidence="2">
    <location>
        <begin position="40"/>
        <end position="95"/>
    </location>
</feature>
<dbReference type="PANTHER" id="PTHR14490">
    <property type="entry name" value="ZINC FINGER, ZZ TYPE"/>
    <property type="match status" value="1"/>
</dbReference>